<proteinExistence type="predicted"/>
<evidence type="ECO:0000256" key="2">
    <source>
        <dbReference type="PROSITE-ProRule" id="PRU00708"/>
    </source>
</evidence>
<feature type="repeat" description="PPR" evidence="2">
    <location>
        <begin position="280"/>
        <end position="316"/>
    </location>
</feature>
<dbReference type="PANTHER" id="PTHR47447">
    <property type="entry name" value="OS03G0856100 PROTEIN"/>
    <property type="match status" value="1"/>
</dbReference>
<dbReference type="PROSITE" id="PS51375">
    <property type="entry name" value="PPR"/>
    <property type="match status" value="2"/>
</dbReference>
<evidence type="ECO:0000256" key="1">
    <source>
        <dbReference type="ARBA" id="ARBA00022737"/>
    </source>
</evidence>
<feature type="repeat" description="PPR" evidence="2">
    <location>
        <begin position="121"/>
        <end position="155"/>
    </location>
</feature>
<dbReference type="Gene3D" id="1.25.40.10">
    <property type="entry name" value="Tetratricopeptide repeat domain"/>
    <property type="match status" value="3"/>
</dbReference>
<dbReference type="Pfam" id="PF01535">
    <property type="entry name" value="PPR"/>
    <property type="match status" value="2"/>
</dbReference>
<protein>
    <recommendedName>
        <fullName evidence="5">Pentatricopeptide repeat-containing protein, chloroplastic</fullName>
    </recommendedName>
</protein>
<sequence>MCRSLSAKQRLNRVVFGHERSHAWEAAVALLESAELSIVAYTSILSACGKAQQWQLVLQLLPVAQRRRLQLDAVAFNAALAALARAGKGQECQKMMGGAGGRWGGAQGSPEHKWKAKVAQRIIAYNTTIMALGNESLWQQAISVLESMPRQRLKPTLASWLGGLSALRRVAHWSHALQLLLRRQPVDIASFNACLAVCQAAAQWEVALEVCKGRGLDLVGLNTLLAAFAGGSEWQRSLHYLARQGLDVISFNSALSALAAARCWDHALALLESMQDPMPNVVSYNTAISSCADGEGEEWWHALALFVKMKSAHLVPDLITFNTSMAVGGWRAALQLLEELGSMADSTSYSTALSSLGSAWKWRQCLALLETMEVRNLQQDLLVHLVAWQALAAAAPAPLLANVLRRAVSEASSSMSYSPLGGEALMQYALLARAVASLGGDYLWLVAICDHQHAQTSWALKGASGQLRLQVSRLRDLHLEGLLCLPDVAVRPLLEVRHLRGQKKGTSHIMGAWELPFKHELERRLKKTARRV</sequence>
<dbReference type="InterPro" id="IPR002885">
    <property type="entry name" value="PPR_rpt"/>
</dbReference>
<evidence type="ECO:0008006" key="5">
    <source>
        <dbReference type="Google" id="ProtNLM"/>
    </source>
</evidence>
<dbReference type="EMBL" id="CAXAMN010000447">
    <property type="protein sequence ID" value="CAK8988604.1"/>
    <property type="molecule type" value="Genomic_DNA"/>
</dbReference>
<dbReference type="PANTHER" id="PTHR47447:SF17">
    <property type="entry name" value="OS12G0638900 PROTEIN"/>
    <property type="match status" value="1"/>
</dbReference>
<evidence type="ECO:0000313" key="4">
    <source>
        <dbReference type="Proteomes" id="UP001642484"/>
    </source>
</evidence>
<keyword evidence="1" id="KW-0677">Repeat</keyword>
<gene>
    <name evidence="3" type="ORF">CCMP2556_LOCUS1322</name>
</gene>
<keyword evidence="4" id="KW-1185">Reference proteome</keyword>
<reference evidence="3 4" key="1">
    <citation type="submission" date="2024-02" db="EMBL/GenBank/DDBJ databases">
        <authorList>
            <person name="Chen Y."/>
            <person name="Shah S."/>
            <person name="Dougan E. K."/>
            <person name="Thang M."/>
            <person name="Chan C."/>
        </authorList>
    </citation>
    <scope>NUCLEOTIDE SEQUENCE [LARGE SCALE GENOMIC DNA]</scope>
</reference>
<evidence type="ECO:0000313" key="3">
    <source>
        <dbReference type="EMBL" id="CAK8988604.1"/>
    </source>
</evidence>
<name>A0ABP0HEG2_9DINO</name>
<accession>A0ABP0HEG2</accession>
<dbReference type="Proteomes" id="UP001642484">
    <property type="component" value="Unassembled WGS sequence"/>
</dbReference>
<comment type="caution">
    <text evidence="3">The sequence shown here is derived from an EMBL/GenBank/DDBJ whole genome shotgun (WGS) entry which is preliminary data.</text>
</comment>
<dbReference type="InterPro" id="IPR011990">
    <property type="entry name" value="TPR-like_helical_dom_sf"/>
</dbReference>
<organism evidence="3 4">
    <name type="scientific">Durusdinium trenchii</name>
    <dbReference type="NCBI Taxonomy" id="1381693"/>
    <lineage>
        <taxon>Eukaryota</taxon>
        <taxon>Sar</taxon>
        <taxon>Alveolata</taxon>
        <taxon>Dinophyceae</taxon>
        <taxon>Suessiales</taxon>
        <taxon>Symbiodiniaceae</taxon>
        <taxon>Durusdinium</taxon>
    </lineage>
</organism>